<gene>
    <name evidence="5" type="primary">darP</name>
    <name evidence="6" type="ORF">GV368_01340</name>
</gene>
<dbReference type="InterPro" id="IPR023153">
    <property type="entry name" value="DarP_sf"/>
</dbReference>
<keyword evidence="7" id="KW-1185">Reference proteome</keyword>
<keyword evidence="1 5" id="KW-0963">Cytoplasm</keyword>
<dbReference type="NCBIfam" id="NF003593">
    <property type="entry name" value="PRK05255.1-1"/>
    <property type="match status" value="1"/>
</dbReference>
<evidence type="ECO:0000313" key="6">
    <source>
        <dbReference type="EMBL" id="NMH15774.1"/>
    </source>
</evidence>
<dbReference type="InterPro" id="IPR006839">
    <property type="entry name" value="DarP"/>
</dbReference>
<reference evidence="6 7" key="1">
    <citation type="journal article" date="2020" name="Curr. Microbiol.">
        <title>Tepidiphilus baoligensis sp. nov., a Novel Bacterium of the Family Hydrogenophilaceae Isolated from an Oil Reservoir.</title>
        <authorList>
            <person name="Zhang X."/>
            <person name="Wang G."/>
            <person name="Ma X."/>
            <person name="Yu J."/>
            <person name="You J."/>
            <person name="Xue Y."/>
            <person name="Ma Y."/>
        </authorList>
    </citation>
    <scope>NUCLEOTIDE SEQUENCE [LARGE SCALE GENOMIC DNA]</scope>
    <source>
        <strain evidence="6 7">B18-69</strain>
    </source>
</reference>
<dbReference type="HAMAP" id="MF_00765">
    <property type="entry name" value="DarP"/>
    <property type="match status" value="1"/>
</dbReference>
<comment type="function">
    <text evidence="5">Member of a network of 50S ribosomal subunit biogenesis factors which assembles along the 30S-50S interface, preventing incorrect 23S rRNA structures from forming. Promotes peptidyl transferase center (PTC) maturation.</text>
</comment>
<comment type="caution">
    <text evidence="6">The sequence shown here is derived from an EMBL/GenBank/DDBJ whole genome shotgun (WGS) entry which is preliminary data.</text>
</comment>
<dbReference type="Proteomes" id="UP000669605">
    <property type="component" value="Unassembled WGS sequence"/>
</dbReference>
<dbReference type="RefSeq" id="WP_142810185.1">
    <property type="nucleotide sequence ID" value="NZ_JAAAUB010000001.1"/>
</dbReference>
<proteinExistence type="inferred from homology"/>
<dbReference type="PIRSF" id="PIRSF016183">
    <property type="entry name" value="UCP016183"/>
    <property type="match status" value="1"/>
</dbReference>
<dbReference type="Pfam" id="PF04751">
    <property type="entry name" value="DarP"/>
    <property type="match status" value="1"/>
</dbReference>
<evidence type="ECO:0000313" key="7">
    <source>
        <dbReference type="Proteomes" id="UP000669605"/>
    </source>
</evidence>
<keyword evidence="4 5" id="KW-0694">RNA-binding</keyword>
<dbReference type="PANTHER" id="PTHR38101">
    <property type="entry name" value="UPF0307 PROTEIN YJGA"/>
    <property type="match status" value="1"/>
</dbReference>
<dbReference type="PANTHER" id="PTHR38101:SF1">
    <property type="entry name" value="UPF0307 PROTEIN YJGA"/>
    <property type="match status" value="1"/>
</dbReference>
<dbReference type="EMBL" id="JAAAUB010000001">
    <property type="protein sequence ID" value="NMH15774.1"/>
    <property type="molecule type" value="Genomic_DNA"/>
</dbReference>
<evidence type="ECO:0000256" key="1">
    <source>
        <dbReference type="ARBA" id="ARBA00022490"/>
    </source>
</evidence>
<keyword evidence="2 5" id="KW-0690">Ribosome biogenesis</keyword>
<keyword evidence="3 5" id="KW-0699">rRNA-binding</keyword>
<protein>
    <recommendedName>
        <fullName evidence="5">Dual-action ribosomal maturation protein DarP</fullName>
    </recommendedName>
    <alternativeName>
        <fullName evidence="5">Large ribosomal subunit assembly factor DarP</fullName>
    </alternativeName>
</protein>
<evidence type="ECO:0000256" key="4">
    <source>
        <dbReference type="ARBA" id="ARBA00022884"/>
    </source>
</evidence>
<evidence type="ECO:0000256" key="3">
    <source>
        <dbReference type="ARBA" id="ARBA00022730"/>
    </source>
</evidence>
<name>A0ABX1QKQ7_9PROT</name>
<evidence type="ECO:0000256" key="2">
    <source>
        <dbReference type="ARBA" id="ARBA00022517"/>
    </source>
</evidence>
<organism evidence="6 7">
    <name type="scientific">Tepidiphilus baoligensis</name>
    <dbReference type="NCBI Taxonomy" id="2698687"/>
    <lineage>
        <taxon>Bacteria</taxon>
        <taxon>Pseudomonadati</taxon>
        <taxon>Pseudomonadota</taxon>
        <taxon>Hydrogenophilia</taxon>
        <taxon>Hydrogenophilales</taxon>
        <taxon>Hydrogenophilaceae</taxon>
        <taxon>Tepidiphilus</taxon>
    </lineage>
</organism>
<sequence length="187" mass="21643">MPLPPPKDRPEIPPSKTRRKKAMIALQDLGERLTALSRERLSRLDLPESLLAAILEAKRLEGKHEARRRQMQYVGRLMRVVDAAAIAARLESLEGDSPQAKARRAQLERLRERFLEDERVLGEILSWAPEADVQHLRVLRRKVLEERQKETFVSEAYRAIYRELKSLVEAHEADLPWGAGEREEREA</sequence>
<dbReference type="Gene3D" id="1.10.60.30">
    <property type="entry name" value="PSPTO4464-like domains"/>
    <property type="match status" value="2"/>
</dbReference>
<accession>A0ABX1QKQ7</accession>
<evidence type="ECO:0000256" key="5">
    <source>
        <dbReference type="HAMAP-Rule" id="MF_00765"/>
    </source>
</evidence>
<comment type="similarity">
    <text evidence="5">Belongs to the DarP family.</text>
</comment>
<comment type="subcellular location">
    <subcellularLocation>
        <location evidence="5">Cytoplasm</location>
    </subcellularLocation>
    <text evidence="5">Associates with late stage pre-50S ribosomal subunits.</text>
</comment>
<dbReference type="SUPFAM" id="SSF158710">
    <property type="entry name" value="PSPTO4464-like"/>
    <property type="match status" value="1"/>
</dbReference>
<dbReference type="CDD" id="cd16331">
    <property type="entry name" value="YjgA-like"/>
    <property type="match status" value="1"/>
</dbReference>